<gene>
    <name evidence="2" type="ORF">CXQ85_000514</name>
</gene>
<feature type="compositionally biased region" description="Basic and acidic residues" evidence="1">
    <location>
        <begin position="363"/>
        <end position="372"/>
    </location>
</feature>
<dbReference type="Gene3D" id="3.30.70.330">
    <property type="match status" value="1"/>
</dbReference>
<dbReference type="SUPFAM" id="SSF54928">
    <property type="entry name" value="RNA-binding domain, RBD"/>
    <property type="match status" value="1"/>
</dbReference>
<dbReference type="EMBL" id="PKFO01000005">
    <property type="protein sequence ID" value="PVH21533.1"/>
    <property type="molecule type" value="Genomic_DNA"/>
</dbReference>
<evidence type="ECO:0000313" key="3">
    <source>
        <dbReference type="Proteomes" id="UP000244309"/>
    </source>
</evidence>
<dbReference type="RefSeq" id="XP_025342473.1">
    <property type="nucleotide sequence ID" value="XM_025484258.1"/>
</dbReference>
<dbReference type="Proteomes" id="UP000244309">
    <property type="component" value="Unassembled WGS sequence"/>
</dbReference>
<organism evidence="2 3">
    <name type="scientific">Candidozyma haemuli</name>
    <dbReference type="NCBI Taxonomy" id="45357"/>
    <lineage>
        <taxon>Eukaryota</taxon>
        <taxon>Fungi</taxon>
        <taxon>Dikarya</taxon>
        <taxon>Ascomycota</taxon>
        <taxon>Saccharomycotina</taxon>
        <taxon>Pichiomycetes</taxon>
        <taxon>Metschnikowiaceae</taxon>
        <taxon>Candidozyma</taxon>
    </lineage>
</organism>
<dbReference type="VEuPathDB" id="FungiDB:CXQ85_000514"/>
<feature type="compositionally biased region" description="Acidic residues" evidence="1">
    <location>
        <begin position="156"/>
        <end position="170"/>
    </location>
</feature>
<dbReference type="GO" id="GO:0003676">
    <property type="term" value="F:nucleic acid binding"/>
    <property type="evidence" value="ECO:0007669"/>
    <property type="project" value="InterPro"/>
</dbReference>
<reference evidence="2 3" key="1">
    <citation type="submission" date="2017-12" db="EMBL/GenBank/DDBJ databases">
        <title>Genome Sequence of a Multidrug-Resistant Candida haemulonii Isolate from a Patient with Chronic Leg Ulcers in Israel.</title>
        <authorList>
            <person name="Chow N.A."/>
            <person name="Gade L."/>
            <person name="Batra D."/>
            <person name="Rowe L.A."/>
            <person name="Ben-Ami R."/>
            <person name="Loparev V.N."/>
            <person name="Litvintseva A.P."/>
        </authorList>
    </citation>
    <scope>NUCLEOTIDE SEQUENCE [LARGE SCALE GENOMIC DNA]</scope>
    <source>
        <strain evidence="2 3">B11899</strain>
    </source>
</reference>
<feature type="compositionally biased region" description="Basic and acidic residues" evidence="1">
    <location>
        <begin position="83"/>
        <end position="92"/>
    </location>
</feature>
<feature type="region of interest" description="Disordered" evidence="1">
    <location>
        <begin position="153"/>
        <end position="229"/>
    </location>
</feature>
<dbReference type="GeneID" id="37005847"/>
<name>A0A2V1AW35_9ASCO</name>
<evidence type="ECO:0008006" key="4">
    <source>
        <dbReference type="Google" id="ProtNLM"/>
    </source>
</evidence>
<feature type="compositionally biased region" description="Low complexity" evidence="1">
    <location>
        <begin position="346"/>
        <end position="358"/>
    </location>
</feature>
<feature type="compositionally biased region" description="Polar residues" evidence="1">
    <location>
        <begin position="211"/>
        <end position="221"/>
    </location>
</feature>
<feature type="compositionally biased region" description="Basic and acidic residues" evidence="1">
    <location>
        <begin position="380"/>
        <end position="423"/>
    </location>
</feature>
<feature type="region of interest" description="Disordered" evidence="1">
    <location>
        <begin position="322"/>
        <end position="423"/>
    </location>
</feature>
<accession>A0A2V1AW35</accession>
<dbReference type="AlphaFoldDB" id="A0A2V1AW35"/>
<dbReference type="STRING" id="45357.A0A2V1AW35"/>
<feature type="compositionally biased region" description="Polar residues" evidence="1">
    <location>
        <begin position="186"/>
        <end position="198"/>
    </location>
</feature>
<dbReference type="InterPro" id="IPR012677">
    <property type="entry name" value="Nucleotide-bd_a/b_plait_sf"/>
</dbReference>
<comment type="caution">
    <text evidence="2">The sequence shown here is derived from an EMBL/GenBank/DDBJ whole genome shotgun (WGS) entry which is preliminary data.</text>
</comment>
<proteinExistence type="predicted"/>
<keyword evidence="3" id="KW-1185">Reference proteome</keyword>
<dbReference type="OrthoDB" id="439808at2759"/>
<evidence type="ECO:0000313" key="2">
    <source>
        <dbReference type="EMBL" id="PVH21533.1"/>
    </source>
</evidence>
<evidence type="ECO:0000256" key="1">
    <source>
        <dbReference type="SAM" id="MobiDB-lite"/>
    </source>
</evidence>
<feature type="region of interest" description="Disordered" evidence="1">
    <location>
        <begin position="75"/>
        <end position="118"/>
    </location>
</feature>
<sequence>MDVISIILTPISKDVLIPLSPYPLRHSKCKPLGLGYAFFETFADARNAVDSLHTMEFKSRNLTVRYHTPYNPVERTGSFRLGKSRENKHDGVEQPLLIPNEASSTEEAQPERKPSVGSSVQVKIFNGLRAKADAAKTVTSTILDTKNVKEVKVPEAEAEAEANDAQESEVVEAPKSATPAVPTRPIGNSSSLRRSSTYHAGKDRRAKGDTTSDAEQGSARASMSDPEDNTYSDDTIFIRGLKGKVTKDLMFDYFKAYNPVKVKITKTHRLAKAWNPRSNVLVRFKFKNGNNIDKVVEECQSCLFDGNPFEVSKAFIRKAAMTPSPALGDSSPAPEANKEVTEEEPAASNASSAKATEAPSKATNEENGKEAADGAPSAEAKVEVKQPKSEEPKPSEAEEVEPKVVEEAKPEAEAKPVEVEVKT</sequence>
<feature type="compositionally biased region" description="Basic and acidic residues" evidence="1">
    <location>
        <begin position="200"/>
        <end position="210"/>
    </location>
</feature>
<dbReference type="InterPro" id="IPR035979">
    <property type="entry name" value="RBD_domain_sf"/>
</dbReference>
<protein>
    <recommendedName>
        <fullName evidence="4">RRM domain-containing protein</fullName>
    </recommendedName>
</protein>